<dbReference type="EMBL" id="SMFZ01000001">
    <property type="protein sequence ID" value="TCK27348.1"/>
    <property type="molecule type" value="Genomic_DNA"/>
</dbReference>
<evidence type="ECO:0000259" key="7">
    <source>
        <dbReference type="Pfam" id="PF04138"/>
    </source>
</evidence>
<dbReference type="Proteomes" id="UP000295560">
    <property type="component" value="Unassembled WGS sequence"/>
</dbReference>
<feature type="transmembrane region" description="Helical" evidence="6">
    <location>
        <begin position="26"/>
        <end position="46"/>
    </location>
</feature>
<dbReference type="OrthoDB" id="3828151at2"/>
<evidence type="ECO:0000256" key="4">
    <source>
        <dbReference type="ARBA" id="ARBA00022989"/>
    </source>
</evidence>
<feature type="transmembrane region" description="Helical" evidence="6">
    <location>
        <begin position="126"/>
        <end position="146"/>
    </location>
</feature>
<evidence type="ECO:0000313" key="8">
    <source>
        <dbReference type="EMBL" id="TCK27348.1"/>
    </source>
</evidence>
<evidence type="ECO:0000256" key="6">
    <source>
        <dbReference type="SAM" id="Phobius"/>
    </source>
</evidence>
<evidence type="ECO:0000256" key="2">
    <source>
        <dbReference type="ARBA" id="ARBA00009399"/>
    </source>
</evidence>
<evidence type="ECO:0000256" key="3">
    <source>
        <dbReference type="ARBA" id="ARBA00022692"/>
    </source>
</evidence>
<dbReference type="GO" id="GO:0000271">
    <property type="term" value="P:polysaccharide biosynthetic process"/>
    <property type="evidence" value="ECO:0007669"/>
    <property type="project" value="InterPro"/>
</dbReference>
<dbReference type="AlphaFoldDB" id="A0A4R1HY76"/>
<feature type="transmembrane region" description="Helical" evidence="6">
    <location>
        <begin position="52"/>
        <end position="72"/>
    </location>
</feature>
<dbReference type="InterPro" id="IPR007267">
    <property type="entry name" value="GtrA_DPMS_TM"/>
</dbReference>
<evidence type="ECO:0000256" key="5">
    <source>
        <dbReference type="ARBA" id="ARBA00023136"/>
    </source>
</evidence>
<feature type="transmembrane region" description="Helical" evidence="6">
    <location>
        <begin position="93"/>
        <end position="114"/>
    </location>
</feature>
<gene>
    <name evidence="8" type="ORF">EV378_3219</name>
</gene>
<feature type="domain" description="GtrA/DPMS transmembrane" evidence="7">
    <location>
        <begin position="29"/>
        <end position="147"/>
    </location>
</feature>
<name>A0A4R1HY76_PSEEN</name>
<comment type="caution">
    <text evidence="8">The sequence shown here is derived from an EMBL/GenBank/DDBJ whole genome shotgun (WGS) entry which is preliminary data.</text>
</comment>
<keyword evidence="5 6" id="KW-0472">Membrane</keyword>
<dbReference type="GO" id="GO:0005886">
    <property type="term" value="C:plasma membrane"/>
    <property type="evidence" value="ECO:0007669"/>
    <property type="project" value="TreeGrafter"/>
</dbReference>
<keyword evidence="3 6" id="KW-0812">Transmembrane</keyword>
<keyword evidence="9" id="KW-1185">Reference proteome</keyword>
<comment type="similarity">
    <text evidence="2">Belongs to the GtrA family.</text>
</comment>
<dbReference type="InterPro" id="IPR051401">
    <property type="entry name" value="GtrA_CellWall_Glycosyl"/>
</dbReference>
<comment type="subcellular location">
    <subcellularLocation>
        <location evidence="1">Membrane</location>
        <topology evidence="1">Multi-pass membrane protein</topology>
    </subcellularLocation>
</comment>
<keyword evidence="4 6" id="KW-1133">Transmembrane helix</keyword>
<proteinExistence type="inferred from homology"/>
<dbReference type="PANTHER" id="PTHR38459:SF6">
    <property type="entry name" value="ARABINOGALACTAN BIOSYNTHESIS RECRUITING PROTEIN RV3789"/>
    <property type="match status" value="1"/>
</dbReference>
<evidence type="ECO:0000256" key="1">
    <source>
        <dbReference type="ARBA" id="ARBA00004141"/>
    </source>
</evidence>
<sequence length="150" mass="15809">MTASGPLRVDPTATSPAPRNGLFRQIGSFVVIGVLAAVIDFSVYHLLLNLGLYVPVSKGISFILGTTTAYLLNKRYTFTGSDTGGKGRFAAFVALYGTTFAVNVGVNSLALALIPLPPGTLAESVAWVIAQGTATVINFVMLRTVVFRAR</sequence>
<organism evidence="8 9">
    <name type="scientific">Pseudonocardia endophytica</name>
    <dbReference type="NCBI Taxonomy" id="401976"/>
    <lineage>
        <taxon>Bacteria</taxon>
        <taxon>Bacillati</taxon>
        <taxon>Actinomycetota</taxon>
        <taxon>Actinomycetes</taxon>
        <taxon>Pseudonocardiales</taxon>
        <taxon>Pseudonocardiaceae</taxon>
        <taxon>Pseudonocardia</taxon>
    </lineage>
</organism>
<dbReference type="Pfam" id="PF04138">
    <property type="entry name" value="GtrA_DPMS_TM"/>
    <property type="match status" value="1"/>
</dbReference>
<evidence type="ECO:0000313" key="9">
    <source>
        <dbReference type="Proteomes" id="UP000295560"/>
    </source>
</evidence>
<reference evidence="8 9" key="1">
    <citation type="submission" date="2019-03" db="EMBL/GenBank/DDBJ databases">
        <title>Sequencing the genomes of 1000 actinobacteria strains.</title>
        <authorList>
            <person name="Klenk H.-P."/>
        </authorList>
    </citation>
    <scope>NUCLEOTIDE SEQUENCE [LARGE SCALE GENOMIC DNA]</scope>
    <source>
        <strain evidence="8 9">DSM 44969</strain>
    </source>
</reference>
<dbReference type="RefSeq" id="WP_132425960.1">
    <property type="nucleotide sequence ID" value="NZ_SMFZ01000001.1"/>
</dbReference>
<protein>
    <submittedName>
        <fullName evidence="8">Putative flippase GtrA</fullName>
    </submittedName>
</protein>
<accession>A0A4R1HY76</accession>
<dbReference type="PANTHER" id="PTHR38459">
    <property type="entry name" value="PROPHAGE BACTOPRENOL-LINKED GLUCOSE TRANSLOCASE HOMOLOG"/>
    <property type="match status" value="1"/>
</dbReference>